<dbReference type="Proteomes" id="UP001595607">
    <property type="component" value="Unassembled WGS sequence"/>
</dbReference>
<feature type="transmembrane region" description="Helical" evidence="1">
    <location>
        <begin position="115"/>
        <end position="142"/>
    </location>
</feature>
<feature type="transmembrane region" description="Helical" evidence="1">
    <location>
        <begin position="21"/>
        <end position="42"/>
    </location>
</feature>
<feature type="transmembrane region" description="Helical" evidence="1">
    <location>
        <begin position="89"/>
        <end position="109"/>
    </location>
</feature>
<keyword evidence="1" id="KW-1133">Transmembrane helix</keyword>
<organism evidence="2 3">
    <name type="scientific">Parvularcula lutaonensis</name>
    <dbReference type="NCBI Taxonomy" id="491923"/>
    <lineage>
        <taxon>Bacteria</taxon>
        <taxon>Pseudomonadati</taxon>
        <taxon>Pseudomonadota</taxon>
        <taxon>Alphaproteobacteria</taxon>
        <taxon>Parvularculales</taxon>
        <taxon>Parvularculaceae</taxon>
        <taxon>Parvularcula</taxon>
    </lineage>
</organism>
<keyword evidence="3" id="KW-1185">Reference proteome</keyword>
<evidence type="ECO:0000313" key="2">
    <source>
        <dbReference type="EMBL" id="MFC3301878.1"/>
    </source>
</evidence>
<accession>A0ABV7M938</accession>
<dbReference type="EMBL" id="JBHRVA010000002">
    <property type="protein sequence ID" value="MFC3301878.1"/>
    <property type="molecule type" value="Genomic_DNA"/>
</dbReference>
<evidence type="ECO:0000256" key="1">
    <source>
        <dbReference type="SAM" id="Phobius"/>
    </source>
</evidence>
<proteinExistence type="predicted"/>
<protein>
    <submittedName>
        <fullName evidence="2">DUF2721 domain-containing protein</fullName>
    </submittedName>
</protein>
<gene>
    <name evidence="2" type="ORF">ACFONP_03960</name>
</gene>
<name>A0ABV7M938_9PROT</name>
<keyword evidence="1" id="KW-0472">Membrane</keyword>
<reference evidence="3" key="1">
    <citation type="journal article" date="2019" name="Int. J. Syst. Evol. Microbiol.">
        <title>The Global Catalogue of Microorganisms (GCM) 10K type strain sequencing project: providing services to taxonomists for standard genome sequencing and annotation.</title>
        <authorList>
            <consortium name="The Broad Institute Genomics Platform"/>
            <consortium name="The Broad Institute Genome Sequencing Center for Infectious Disease"/>
            <person name="Wu L."/>
            <person name="Ma J."/>
        </authorList>
    </citation>
    <scope>NUCLEOTIDE SEQUENCE [LARGE SCALE GENOMIC DNA]</scope>
    <source>
        <strain evidence="3">KCTC 22245</strain>
    </source>
</reference>
<dbReference type="RefSeq" id="WP_229786087.1">
    <property type="nucleotide sequence ID" value="NZ_BMXU01000001.1"/>
</dbReference>
<keyword evidence="1" id="KW-0812">Transmembrane</keyword>
<dbReference type="InterPro" id="IPR021279">
    <property type="entry name" value="DUF2721"/>
</dbReference>
<evidence type="ECO:0000313" key="3">
    <source>
        <dbReference type="Proteomes" id="UP001595607"/>
    </source>
</evidence>
<comment type="caution">
    <text evidence="2">The sequence shown here is derived from an EMBL/GenBank/DDBJ whole genome shotgun (WGS) entry which is preliminary data.</text>
</comment>
<dbReference type="Pfam" id="PF11026">
    <property type="entry name" value="DUF2721"/>
    <property type="match status" value="1"/>
</dbReference>
<sequence length="160" mass="17419">MTGPAEVPTPPGMEAQSITEAVSLALAPIFLLAGIGALLNVMTQRLGRVVDRARYLEDVMERGEDAEPYRRHKEELAALGSRIRAANRAIYATSASALLVCLVVALLFFEQLTPFDVFVFALVAALFIGTMGLLTVGLAFFLREIAIAQRSLKVRTDLLR</sequence>